<feature type="non-terminal residue" evidence="2">
    <location>
        <position position="1"/>
    </location>
</feature>
<feature type="region of interest" description="Disordered" evidence="1">
    <location>
        <begin position="1"/>
        <end position="49"/>
    </location>
</feature>
<comment type="caution">
    <text evidence="2">The sequence shown here is derived from an EMBL/GenBank/DDBJ whole genome shotgun (WGS) entry which is preliminary data.</text>
</comment>
<name>A0A699SH38_TANCI</name>
<dbReference type="EMBL" id="BKCJ011163491">
    <property type="protein sequence ID" value="GFC97004.1"/>
    <property type="molecule type" value="Genomic_DNA"/>
</dbReference>
<reference evidence="2" key="1">
    <citation type="journal article" date="2019" name="Sci. Rep.">
        <title>Draft genome of Tanacetum cinerariifolium, the natural source of mosquito coil.</title>
        <authorList>
            <person name="Yamashiro T."/>
            <person name="Shiraishi A."/>
            <person name="Satake H."/>
            <person name="Nakayama K."/>
        </authorList>
    </citation>
    <scope>NUCLEOTIDE SEQUENCE</scope>
</reference>
<evidence type="ECO:0008006" key="3">
    <source>
        <dbReference type="Google" id="ProtNLM"/>
    </source>
</evidence>
<evidence type="ECO:0000313" key="2">
    <source>
        <dbReference type="EMBL" id="GFC97004.1"/>
    </source>
</evidence>
<gene>
    <name evidence="2" type="ORF">Tci_868974</name>
</gene>
<protein>
    <recommendedName>
        <fullName evidence="3">RNA-directed DNA polymerase, eukaryota</fullName>
    </recommendedName>
</protein>
<proteinExistence type="predicted"/>
<evidence type="ECO:0000256" key="1">
    <source>
        <dbReference type="SAM" id="MobiDB-lite"/>
    </source>
</evidence>
<dbReference type="AlphaFoldDB" id="A0A699SH38"/>
<sequence length="137" mass="15325">ESVKINEEANSLNNGVEESDSEVVSDTYFDDNGEDQGLEHQHGESSNAKEVSYDPFNIYGLLDKRTKEVRTMEVANSVDRSSSESINNGIKLKEDGFILEILEEMITTDQTMGFSMEGCTKDMEKIIGTQGEQVVFR</sequence>
<feature type="compositionally biased region" description="Acidic residues" evidence="1">
    <location>
        <begin position="17"/>
        <end position="36"/>
    </location>
</feature>
<organism evidence="2">
    <name type="scientific">Tanacetum cinerariifolium</name>
    <name type="common">Dalmatian daisy</name>
    <name type="synonym">Chrysanthemum cinerariifolium</name>
    <dbReference type="NCBI Taxonomy" id="118510"/>
    <lineage>
        <taxon>Eukaryota</taxon>
        <taxon>Viridiplantae</taxon>
        <taxon>Streptophyta</taxon>
        <taxon>Embryophyta</taxon>
        <taxon>Tracheophyta</taxon>
        <taxon>Spermatophyta</taxon>
        <taxon>Magnoliopsida</taxon>
        <taxon>eudicotyledons</taxon>
        <taxon>Gunneridae</taxon>
        <taxon>Pentapetalae</taxon>
        <taxon>asterids</taxon>
        <taxon>campanulids</taxon>
        <taxon>Asterales</taxon>
        <taxon>Asteraceae</taxon>
        <taxon>Asteroideae</taxon>
        <taxon>Anthemideae</taxon>
        <taxon>Anthemidinae</taxon>
        <taxon>Tanacetum</taxon>
    </lineage>
</organism>
<accession>A0A699SH38</accession>